<dbReference type="PROSITE" id="PS50222">
    <property type="entry name" value="EF_HAND_2"/>
    <property type="match status" value="2"/>
</dbReference>
<proteinExistence type="predicted"/>
<evidence type="ECO:0000256" key="3">
    <source>
        <dbReference type="ARBA" id="ARBA00022837"/>
    </source>
</evidence>
<dbReference type="Gene3D" id="1.10.238.10">
    <property type="entry name" value="EF-hand"/>
    <property type="match status" value="2"/>
</dbReference>
<evidence type="ECO:0000313" key="7">
    <source>
        <dbReference type="Proteomes" id="UP000467840"/>
    </source>
</evidence>
<accession>A0A6A6M5R1</accession>
<dbReference type="PANTHER" id="PTHR10891">
    <property type="entry name" value="EF-HAND CALCIUM-BINDING DOMAIN CONTAINING PROTEIN"/>
    <property type="match status" value="1"/>
</dbReference>
<gene>
    <name evidence="6" type="ORF">GH714_036093</name>
</gene>
<keyword evidence="7" id="KW-1185">Reference proteome</keyword>
<keyword evidence="1" id="KW-0479">Metal-binding</keyword>
<keyword evidence="3" id="KW-0106">Calcium</keyword>
<feature type="domain" description="EF-hand" evidence="5">
    <location>
        <begin position="79"/>
        <end position="114"/>
    </location>
</feature>
<dbReference type="CDD" id="cd00051">
    <property type="entry name" value="EFh"/>
    <property type="match status" value="2"/>
</dbReference>
<dbReference type="AlphaFoldDB" id="A0A6A6M5R1"/>
<keyword evidence="2" id="KW-0677">Repeat</keyword>
<dbReference type="InterPro" id="IPR039647">
    <property type="entry name" value="EF_hand_pair_protein_CML-like"/>
</dbReference>
<dbReference type="Pfam" id="PF13499">
    <property type="entry name" value="EF-hand_7"/>
    <property type="match status" value="1"/>
</dbReference>
<organism evidence="6 7">
    <name type="scientific">Hevea brasiliensis</name>
    <name type="common">Para rubber tree</name>
    <name type="synonym">Siphonia brasiliensis</name>
    <dbReference type="NCBI Taxonomy" id="3981"/>
    <lineage>
        <taxon>Eukaryota</taxon>
        <taxon>Viridiplantae</taxon>
        <taxon>Streptophyta</taxon>
        <taxon>Embryophyta</taxon>
        <taxon>Tracheophyta</taxon>
        <taxon>Spermatophyta</taxon>
        <taxon>Magnoliopsida</taxon>
        <taxon>eudicotyledons</taxon>
        <taxon>Gunneridae</taxon>
        <taxon>Pentapetalae</taxon>
        <taxon>rosids</taxon>
        <taxon>fabids</taxon>
        <taxon>Malpighiales</taxon>
        <taxon>Euphorbiaceae</taxon>
        <taxon>Crotonoideae</taxon>
        <taxon>Micrandreae</taxon>
        <taxon>Hevea</taxon>
    </lineage>
</organism>
<protein>
    <recommendedName>
        <fullName evidence="5">EF-hand domain-containing protein</fullName>
    </recommendedName>
</protein>
<dbReference type="Proteomes" id="UP000467840">
    <property type="component" value="Chromosome 9"/>
</dbReference>
<dbReference type="InterPro" id="IPR018247">
    <property type="entry name" value="EF_Hand_1_Ca_BS"/>
</dbReference>
<sequence>MNQFIKVISPKRLFRSKKDRSIVSRSDPSSYSYGALSSTSSDSSISNDKQGSRGGVVDFGTPTTVLPEISGDWSDISSDIYSELVQAFKLIDRDNDGIISRTELEALLSRLGAEPPSQEELAMMLSEVDQDADEELRVAFEFFDTDQDGKITAEELLGVYKSIGDERCTLDDCRRMIADVDKNGYEDSNTTKIMLEPRQDARWRNLEKMIALRRELEKSARQSPGNLAIDV</sequence>
<evidence type="ECO:0000256" key="4">
    <source>
        <dbReference type="SAM" id="MobiDB-lite"/>
    </source>
</evidence>
<dbReference type="EMBL" id="JAAGAX010000008">
    <property type="protein sequence ID" value="KAF2308167.1"/>
    <property type="molecule type" value="Genomic_DNA"/>
</dbReference>
<evidence type="ECO:0000313" key="6">
    <source>
        <dbReference type="EMBL" id="KAF2308167.1"/>
    </source>
</evidence>
<feature type="compositionally biased region" description="Low complexity" evidence="4">
    <location>
        <begin position="26"/>
        <end position="49"/>
    </location>
</feature>
<reference evidence="6 7" key="1">
    <citation type="journal article" date="2020" name="Mol. Plant">
        <title>The Chromosome-Based Rubber Tree Genome Provides New Insights into Spurge Genome Evolution and Rubber Biosynthesis.</title>
        <authorList>
            <person name="Liu J."/>
            <person name="Shi C."/>
            <person name="Shi C.C."/>
            <person name="Li W."/>
            <person name="Zhang Q.J."/>
            <person name="Zhang Y."/>
            <person name="Li K."/>
            <person name="Lu H.F."/>
            <person name="Shi C."/>
            <person name="Zhu S.T."/>
            <person name="Xiao Z.Y."/>
            <person name="Nan H."/>
            <person name="Yue Y."/>
            <person name="Zhu X.G."/>
            <person name="Wu Y."/>
            <person name="Hong X.N."/>
            <person name="Fan G.Y."/>
            <person name="Tong Y."/>
            <person name="Zhang D."/>
            <person name="Mao C.L."/>
            <person name="Liu Y.L."/>
            <person name="Hao S.J."/>
            <person name="Liu W.Q."/>
            <person name="Lv M.Q."/>
            <person name="Zhang H.B."/>
            <person name="Liu Y."/>
            <person name="Hu-Tang G.R."/>
            <person name="Wang J.P."/>
            <person name="Wang J.H."/>
            <person name="Sun Y.H."/>
            <person name="Ni S.B."/>
            <person name="Chen W.B."/>
            <person name="Zhang X.C."/>
            <person name="Jiao Y.N."/>
            <person name="Eichler E.E."/>
            <person name="Li G.H."/>
            <person name="Liu X."/>
            <person name="Gao L.Z."/>
        </authorList>
    </citation>
    <scope>NUCLEOTIDE SEQUENCE [LARGE SCALE GENOMIC DNA]</scope>
    <source>
        <strain evidence="7">cv. GT1</strain>
        <tissue evidence="6">Leaf</tissue>
    </source>
</reference>
<dbReference type="PROSITE" id="PS00018">
    <property type="entry name" value="EF_HAND_1"/>
    <property type="match status" value="2"/>
</dbReference>
<dbReference type="SUPFAM" id="SSF47473">
    <property type="entry name" value="EF-hand"/>
    <property type="match status" value="1"/>
</dbReference>
<dbReference type="GO" id="GO:0005509">
    <property type="term" value="F:calcium ion binding"/>
    <property type="evidence" value="ECO:0007669"/>
    <property type="project" value="InterPro"/>
</dbReference>
<evidence type="ECO:0000259" key="5">
    <source>
        <dbReference type="PROSITE" id="PS50222"/>
    </source>
</evidence>
<evidence type="ECO:0000256" key="2">
    <source>
        <dbReference type="ARBA" id="ARBA00022737"/>
    </source>
</evidence>
<dbReference type="InterPro" id="IPR011992">
    <property type="entry name" value="EF-hand-dom_pair"/>
</dbReference>
<dbReference type="SMART" id="SM00054">
    <property type="entry name" value="EFh"/>
    <property type="match status" value="2"/>
</dbReference>
<evidence type="ECO:0000256" key="1">
    <source>
        <dbReference type="ARBA" id="ARBA00022723"/>
    </source>
</evidence>
<dbReference type="InterPro" id="IPR002048">
    <property type="entry name" value="EF_hand_dom"/>
</dbReference>
<name>A0A6A6M5R1_HEVBR</name>
<dbReference type="Pfam" id="PF13202">
    <property type="entry name" value="EF-hand_5"/>
    <property type="match status" value="1"/>
</dbReference>
<feature type="region of interest" description="Disordered" evidence="4">
    <location>
        <begin position="19"/>
        <end position="58"/>
    </location>
</feature>
<comment type="caution">
    <text evidence="6">The sequence shown here is derived from an EMBL/GenBank/DDBJ whole genome shotgun (WGS) entry which is preliminary data.</text>
</comment>
<feature type="domain" description="EF-hand" evidence="5">
    <location>
        <begin position="131"/>
        <end position="166"/>
    </location>
</feature>